<dbReference type="OrthoDB" id="258179at2"/>
<accession>A0A517SN43</accession>
<dbReference type="AlphaFoldDB" id="A0A517SN43"/>
<proteinExistence type="predicted"/>
<evidence type="ECO:0000313" key="2">
    <source>
        <dbReference type="Proteomes" id="UP000315003"/>
    </source>
</evidence>
<organism evidence="1 2">
    <name type="scientific">Stieleria bergensis</name>
    <dbReference type="NCBI Taxonomy" id="2528025"/>
    <lineage>
        <taxon>Bacteria</taxon>
        <taxon>Pseudomonadati</taxon>
        <taxon>Planctomycetota</taxon>
        <taxon>Planctomycetia</taxon>
        <taxon>Pirellulales</taxon>
        <taxon>Pirellulaceae</taxon>
        <taxon>Stieleria</taxon>
    </lineage>
</organism>
<name>A0A517SN43_9BACT</name>
<gene>
    <name evidence="1" type="ORF">SV7mr_00260</name>
</gene>
<reference evidence="1 2" key="1">
    <citation type="submission" date="2019-02" db="EMBL/GenBank/DDBJ databases">
        <title>Deep-cultivation of Planctomycetes and their phenomic and genomic characterization uncovers novel biology.</title>
        <authorList>
            <person name="Wiegand S."/>
            <person name="Jogler M."/>
            <person name="Boedeker C."/>
            <person name="Pinto D."/>
            <person name="Vollmers J."/>
            <person name="Rivas-Marin E."/>
            <person name="Kohn T."/>
            <person name="Peeters S.H."/>
            <person name="Heuer A."/>
            <person name="Rast P."/>
            <person name="Oberbeckmann S."/>
            <person name="Bunk B."/>
            <person name="Jeske O."/>
            <person name="Meyerdierks A."/>
            <person name="Storesund J.E."/>
            <person name="Kallscheuer N."/>
            <person name="Luecker S."/>
            <person name="Lage O.M."/>
            <person name="Pohl T."/>
            <person name="Merkel B.J."/>
            <person name="Hornburger P."/>
            <person name="Mueller R.-W."/>
            <person name="Bruemmer F."/>
            <person name="Labrenz M."/>
            <person name="Spormann A.M."/>
            <person name="Op den Camp H."/>
            <person name="Overmann J."/>
            <person name="Amann R."/>
            <person name="Jetten M.S.M."/>
            <person name="Mascher T."/>
            <person name="Medema M.H."/>
            <person name="Devos D.P."/>
            <person name="Kaster A.-K."/>
            <person name="Ovreas L."/>
            <person name="Rohde M."/>
            <person name="Galperin M.Y."/>
            <person name="Jogler C."/>
        </authorList>
    </citation>
    <scope>NUCLEOTIDE SEQUENCE [LARGE SCALE GENOMIC DNA]</scope>
    <source>
        <strain evidence="1 2">SV_7m_r</strain>
    </source>
</reference>
<dbReference type="EMBL" id="CP036272">
    <property type="protein sequence ID" value="QDT57544.1"/>
    <property type="molecule type" value="Genomic_DNA"/>
</dbReference>
<keyword evidence="2" id="KW-1185">Reference proteome</keyword>
<protein>
    <submittedName>
        <fullName evidence="1">Uncharacterized protein</fullName>
    </submittedName>
</protein>
<sequence>MRRLSYAYIPRVLAVVLCTGFLSLLSTAPLQAQEPFSGMRLRVPADANTLVLINAQKMFRAPVADRERWPERAKAAYDAGIFALPPDATEVLLAARQDIEFGQPVWEMGMVRLAGDRDLAGVAARYGGKMDNIQGRNAARLPDDRYVLQFKSDMLGTYLPADRQQVSRWLRSTDVTPVGGSRMSPYLQKAFAYATKVGTPIIMAFDVADTMSPDQLKTALENSEIVSNSGLDVNGLAKLFNSMEGITLGVTVGEQTIGAIRVDFGQNPEAIKDIGKDMLIAALRNHGAMIDDIEAWQPTIVDNTFIVKGNLSDSGTRKVLSILELPRSLSDAYHATQSAGADPEGQAKLLATQQYYKSVTSMLDDLRTKPKRDKVKTFGQAAMWYDKYSRRIAQLPTLNVDSDVVDYGLQMAGMLQSAESTMKGVGRTSSNIYKSNNPVSSGFVWSGGGYRVSTGDLYYGSIPYSYGMDPLHASLRAKGQTDAAMTSQVRSQGSATVQEIWQRIDQATALMKRELTSRYSTNF</sequence>
<evidence type="ECO:0000313" key="1">
    <source>
        <dbReference type="EMBL" id="QDT57544.1"/>
    </source>
</evidence>
<dbReference type="Proteomes" id="UP000315003">
    <property type="component" value="Chromosome"/>
</dbReference>
<dbReference type="RefSeq" id="WP_145268110.1">
    <property type="nucleotide sequence ID" value="NZ_CP036272.1"/>
</dbReference>